<dbReference type="EMBL" id="CAJOBP010002099">
    <property type="protein sequence ID" value="CAF4334183.1"/>
    <property type="molecule type" value="Genomic_DNA"/>
</dbReference>
<protein>
    <recommendedName>
        <fullName evidence="2">EF-hand domain-containing protein</fullName>
    </recommendedName>
</protein>
<dbReference type="InterPro" id="IPR011992">
    <property type="entry name" value="EF-hand-dom_pair"/>
</dbReference>
<organism evidence="11 13">
    <name type="scientific">Rotaria socialis</name>
    <dbReference type="NCBI Taxonomy" id="392032"/>
    <lineage>
        <taxon>Eukaryota</taxon>
        <taxon>Metazoa</taxon>
        <taxon>Spiralia</taxon>
        <taxon>Gnathifera</taxon>
        <taxon>Rotifera</taxon>
        <taxon>Eurotatoria</taxon>
        <taxon>Bdelloidea</taxon>
        <taxon>Philodinida</taxon>
        <taxon>Philodinidae</taxon>
        <taxon>Rotaria</taxon>
    </lineage>
</organism>
<evidence type="ECO:0000313" key="12">
    <source>
        <dbReference type="EMBL" id="CAF4869527.1"/>
    </source>
</evidence>
<dbReference type="EMBL" id="CAJNYD010004618">
    <property type="protein sequence ID" value="CAF3611939.1"/>
    <property type="molecule type" value="Genomic_DNA"/>
</dbReference>
<dbReference type="InterPro" id="IPR018247">
    <property type="entry name" value="EF_Hand_1_Ca_BS"/>
</dbReference>
<dbReference type="EMBL" id="CAJOBS010003926">
    <property type="protein sequence ID" value="CAF4869527.1"/>
    <property type="molecule type" value="Genomic_DNA"/>
</dbReference>
<evidence type="ECO:0000313" key="11">
    <source>
        <dbReference type="EMBL" id="CAF4563118.1"/>
    </source>
</evidence>
<dbReference type="PROSITE" id="PS00018">
    <property type="entry name" value="EF_HAND_1"/>
    <property type="match status" value="1"/>
</dbReference>
<sequence>MNLEFTVTEAIVHSLGVINEIRYEFEEFTVEYVSAGITNKKEKRSRTYDTNITRKEYNKLAEQYHYGLSFDNFIVVLRPFMMGFYQNDELEQAFRILDKNNSDSIDVDDLANFLPIINEYATSDTLKNYIKKSDFNFDENLSYDEFRSLILKGIGRDMICTHI</sequence>
<keyword evidence="1" id="KW-0106">Calcium</keyword>
<evidence type="ECO:0000313" key="14">
    <source>
        <dbReference type="Proteomes" id="UP000663873"/>
    </source>
</evidence>
<evidence type="ECO:0000313" key="10">
    <source>
        <dbReference type="EMBL" id="CAF4557486.1"/>
    </source>
</evidence>
<evidence type="ECO:0000313" key="4">
    <source>
        <dbReference type="EMBL" id="CAF3401003.1"/>
    </source>
</evidence>
<evidence type="ECO:0000259" key="2">
    <source>
        <dbReference type="PROSITE" id="PS50222"/>
    </source>
</evidence>
<dbReference type="EMBL" id="CAJNYU010002210">
    <property type="protein sequence ID" value="CAF3517112.1"/>
    <property type="molecule type" value="Genomic_DNA"/>
</dbReference>
<dbReference type="PROSITE" id="PS50222">
    <property type="entry name" value="EF_HAND_2"/>
    <property type="match status" value="1"/>
</dbReference>
<name>A0A820ZPY1_9BILA</name>
<dbReference type="CDD" id="cd00051">
    <property type="entry name" value="EFh"/>
    <property type="match status" value="1"/>
</dbReference>
<dbReference type="Proteomes" id="UP000663869">
    <property type="component" value="Unassembled WGS sequence"/>
</dbReference>
<evidence type="ECO:0000256" key="1">
    <source>
        <dbReference type="ARBA" id="ARBA00022837"/>
    </source>
</evidence>
<dbReference type="Proteomes" id="UP000663848">
    <property type="component" value="Unassembled WGS sequence"/>
</dbReference>
<dbReference type="Proteomes" id="UP000663833">
    <property type="component" value="Unassembled WGS sequence"/>
</dbReference>
<dbReference type="Proteomes" id="UP000663851">
    <property type="component" value="Unassembled WGS sequence"/>
</dbReference>
<evidence type="ECO:0000313" key="3">
    <source>
        <dbReference type="EMBL" id="CAF3202260.1"/>
    </source>
</evidence>
<accession>A0A820ZPY1</accession>
<dbReference type="Proteomes" id="UP000663862">
    <property type="component" value="Unassembled WGS sequence"/>
</dbReference>
<dbReference type="InterPro" id="IPR002048">
    <property type="entry name" value="EF_hand_dom"/>
</dbReference>
<dbReference type="EMBL" id="CAJNYV010003877">
    <property type="protein sequence ID" value="CAF3619334.1"/>
    <property type="molecule type" value="Genomic_DNA"/>
</dbReference>
<dbReference type="GO" id="GO:0005509">
    <property type="term" value="F:calcium ion binding"/>
    <property type="evidence" value="ECO:0007669"/>
    <property type="project" value="InterPro"/>
</dbReference>
<dbReference type="EMBL" id="CAJNYT010001246">
    <property type="protein sequence ID" value="CAF3401003.1"/>
    <property type="molecule type" value="Genomic_DNA"/>
</dbReference>
<dbReference type="OrthoDB" id="26525at2759"/>
<dbReference type="Proteomes" id="UP000663825">
    <property type="component" value="Unassembled WGS sequence"/>
</dbReference>
<dbReference type="Proteomes" id="UP000663873">
    <property type="component" value="Unassembled WGS sequence"/>
</dbReference>
<dbReference type="EMBL" id="CAJOBR010000947">
    <property type="protein sequence ID" value="CAF4563118.1"/>
    <property type="molecule type" value="Genomic_DNA"/>
</dbReference>
<dbReference type="Pfam" id="PF13499">
    <property type="entry name" value="EF-hand_7"/>
    <property type="match status" value="1"/>
</dbReference>
<dbReference type="EMBL" id="CAJOBQ010002391">
    <property type="protein sequence ID" value="CAF4557486.1"/>
    <property type="molecule type" value="Genomic_DNA"/>
</dbReference>
<dbReference type="Proteomes" id="UP000663872">
    <property type="component" value="Unassembled WGS sequence"/>
</dbReference>
<evidence type="ECO:0000313" key="9">
    <source>
        <dbReference type="EMBL" id="CAF4452081.1"/>
    </source>
</evidence>
<dbReference type="EMBL" id="CAJOBO010002459">
    <property type="protein sequence ID" value="CAF4452081.1"/>
    <property type="molecule type" value="Genomic_DNA"/>
</dbReference>
<keyword evidence="14" id="KW-1185">Reference proteome</keyword>
<evidence type="ECO:0000313" key="6">
    <source>
        <dbReference type="EMBL" id="CAF3611939.1"/>
    </source>
</evidence>
<dbReference type="EMBL" id="CAJNXB010001921">
    <property type="protein sequence ID" value="CAF3202260.1"/>
    <property type="molecule type" value="Genomic_DNA"/>
</dbReference>
<gene>
    <name evidence="5" type="ORF">FME351_LOCUS17724</name>
    <name evidence="4" type="ORF">GRG538_LOCUS10007</name>
    <name evidence="9" type="ORF">HFQ381_LOCUS23964</name>
    <name evidence="7" type="ORF">KIK155_LOCUS21832</name>
    <name evidence="6" type="ORF">LUA448_LOCUS30971</name>
    <name evidence="11" type="ORF">QYT958_LOCUS9118</name>
    <name evidence="3" type="ORF">TIS948_LOCUS12657</name>
    <name evidence="12" type="ORF">TOA249_LOCUS28373</name>
    <name evidence="10" type="ORF">TSG867_LOCUS25094</name>
    <name evidence="8" type="ORF">UJA718_LOCUS14696</name>
</gene>
<reference evidence="11" key="1">
    <citation type="submission" date="2021-02" db="EMBL/GenBank/DDBJ databases">
        <authorList>
            <person name="Nowell W R."/>
        </authorList>
    </citation>
    <scope>NUCLEOTIDE SEQUENCE</scope>
</reference>
<proteinExistence type="predicted"/>
<dbReference type="AlphaFoldDB" id="A0A820ZPY1"/>
<dbReference type="Proteomes" id="UP000663865">
    <property type="component" value="Unassembled WGS sequence"/>
</dbReference>
<evidence type="ECO:0000313" key="7">
    <source>
        <dbReference type="EMBL" id="CAF3619334.1"/>
    </source>
</evidence>
<feature type="domain" description="EF-hand" evidence="2">
    <location>
        <begin position="85"/>
        <end position="120"/>
    </location>
</feature>
<dbReference type="Proteomes" id="UP000663838">
    <property type="component" value="Unassembled WGS sequence"/>
</dbReference>
<evidence type="ECO:0000313" key="13">
    <source>
        <dbReference type="Proteomes" id="UP000663848"/>
    </source>
</evidence>
<evidence type="ECO:0000313" key="5">
    <source>
        <dbReference type="EMBL" id="CAF3517112.1"/>
    </source>
</evidence>
<evidence type="ECO:0000313" key="8">
    <source>
        <dbReference type="EMBL" id="CAF4334183.1"/>
    </source>
</evidence>
<dbReference type="SUPFAM" id="SSF47473">
    <property type="entry name" value="EF-hand"/>
    <property type="match status" value="1"/>
</dbReference>
<comment type="caution">
    <text evidence="11">The sequence shown here is derived from an EMBL/GenBank/DDBJ whole genome shotgun (WGS) entry which is preliminary data.</text>
</comment>
<dbReference type="Gene3D" id="1.10.238.10">
    <property type="entry name" value="EF-hand"/>
    <property type="match status" value="1"/>
</dbReference>